<evidence type="ECO:0000256" key="1">
    <source>
        <dbReference type="SAM" id="Phobius"/>
    </source>
</evidence>
<feature type="domain" description="DUF7642" evidence="2">
    <location>
        <begin position="94"/>
        <end position="193"/>
    </location>
</feature>
<dbReference type="AlphaFoldDB" id="A0AAV1D1G8"/>
<keyword evidence="4" id="KW-1185">Reference proteome</keyword>
<feature type="transmembrane region" description="Helical" evidence="1">
    <location>
        <begin position="63"/>
        <end position="85"/>
    </location>
</feature>
<dbReference type="PANTHER" id="PTHR35410:SF2">
    <property type="entry name" value="OS02G0640200 PROTEIN"/>
    <property type="match status" value="1"/>
</dbReference>
<evidence type="ECO:0000313" key="3">
    <source>
        <dbReference type="EMBL" id="CAI9101740.1"/>
    </source>
</evidence>
<dbReference type="InterPro" id="IPR056059">
    <property type="entry name" value="DUF7642"/>
</dbReference>
<dbReference type="Pfam" id="PF24649">
    <property type="entry name" value="DUF7642"/>
    <property type="match status" value="1"/>
</dbReference>
<organism evidence="3 4">
    <name type="scientific">Oldenlandia corymbosa var. corymbosa</name>
    <dbReference type="NCBI Taxonomy" id="529605"/>
    <lineage>
        <taxon>Eukaryota</taxon>
        <taxon>Viridiplantae</taxon>
        <taxon>Streptophyta</taxon>
        <taxon>Embryophyta</taxon>
        <taxon>Tracheophyta</taxon>
        <taxon>Spermatophyta</taxon>
        <taxon>Magnoliopsida</taxon>
        <taxon>eudicotyledons</taxon>
        <taxon>Gunneridae</taxon>
        <taxon>Pentapetalae</taxon>
        <taxon>asterids</taxon>
        <taxon>lamiids</taxon>
        <taxon>Gentianales</taxon>
        <taxon>Rubiaceae</taxon>
        <taxon>Rubioideae</taxon>
        <taxon>Spermacoceae</taxon>
        <taxon>Hedyotis-Oldenlandia complex</taxon>
        <taxon>Oldenlandia</taxon>
    </lineage>
</organism>
<name>A0AAV1D1G8_OLDCO</name>
<dbReference type="EMBL" id="OX459121">
    <property type="protein sequence ID" value="CAI9101740.1"/>
    <property type="molecule type" value="Genomic_DNA"/>
</dbReference>
<keyword evidence="1" id="KW-0472">Membrane</keyword>
<evidence type="ECO:0000313" key="4">
    <source>
        <dbReference type="Proteomes" id="UP001161247"/>
    </source>
</evidence>
<reference evidence="3" key="1">
    <citation type="submission" date="2023-03" db="EMBL/GenBank/DDBJ databases">
        <authorList>
            <person name="Julca I."/>
        </authorList>
    </citation>
    <scope>NUCLEOTIDE SEQUENCE</scope>
</reference>
<protein>
    <submittedName>
        <fullName evidence="3">OLC1v1039137C3</fullName>
    </submittedName>
</protein>
<sequence>MLMGNSGGLPTWGSSKELLLADPVSELDGDEGGSGEPEKMRQILYVASFEELGTKIVKYDTVIWLWISSLLILAWGVGVLMLLYWPFRRYVLRKEIASRKLYVTTDEIIYKVSRPSYIPFWGETKIEKRVPLQLVIDIILEQGCLQSMFGIHTLRVESIAHGKAAPVDELQLHGVYNPGRLTKVIVTQASKIIQEVGRNWKANKRNVEGEVILPTESLIEDTTGLRSPSRSSRGISSPHHSIMEHRGVAQDLVLNKLEEVNKSVKVSTLLFQWLTGCHVLLHFPNCHILCTWLF</sequence>
<keyword evidence="1" id="KW-1133">Transmembrane helix</keyword>
<dbReference type="PANTHER" id="PTHR35410">
    <property type="entry name" value="EXPRESSED PROTEIN"/>
    <property type="match status" value="1"/>
</dbReference>
<keyword evidence="1" id="KW-0812">Transmembrane</keyword>
<accession>A0AAV1D1G8</accession>
<evidence type="ECO:0000259" key="2">
    <source>
        <dbReference type="Pfam" id="PF24649"/>
    </source>
</evidence>
<dbReference type="Proteomes" id="UP001161247">
    <property type="component" value="Chromosome 4"/>
</dbReference>
<proteinExistence type="predicted"/>
<gene>
    <name evidence="3" type="ORF">OLC1_LOCUS11261</name>
</gene>